<feature type="domain" description="GPI inositol-deacylase winged helix" evidence="4">
    <location>
        <begin position="589"/>
        <end position="675"/>
    </location>
</feature>
<sequence length="1075" mass="122859">MTTRPVLCCRPFRRRLTVTDICERTGRAPPNPSQSSSQTSPNFVARQIWEEAYTSLASKHALQPLVKAYEEFFHTVLSEEEAFRKVAEEYSTSTDRYSMAQGVVSSAVDFINKIKELVGSLLHASPPASLAWAGVCTVILPILVNHTEQIAAREAGFGYVMSRFTWYTQVLDLLNRDYWKSQHHFATMQHIIRAEIVALYALLIEYQLRAYYTYCRPTLITFSRDLLKLDDWNKMILAIKGSEKRLQEYMDLHFEQHLLDKLHTVSEDAVRKQRMEASLKFKFPDELPYAVYQAYIDSIDAPVAGSGEGVFAHPEFVKWASGDTGAFVLAGIPGTGKSVLSKALLTRLQDWRPTLVCAFFFKDNAKGQNAANLALCRVIDELFKERIELVDSVSPRIERLLPQEVRCNVDLLWSILEQSTEDSEPGSVTIILDGLDECESESAQKLYHKLGRYLAGPAPKLKFFLTTRLVAASRYVFDFPRAVVLRTNEDAHCLDHVSKDIERVVAARFAHFAQSCIRDDPLRHELLGLVRPKEERTYLYVKLLFDCLDLRIRDGLPRVPRGWVDNFKTLPTTVKDAYLKFLHRVQESHRVDVRRMFQMVVASTRPLTVREINIALNIRDCKDGSKFGLGLQSEDDFRHWILDACKCFLDVYDSRVYFIHQTAKEFLLAGDADGEPARPAWLGGFTVQDCHRSLAESCIMYLTLPFRSESRFRDPGEWLDGPESDYHLWDYPDLEFAGYSGQHWQEHFNESRVQGGELDGQSNVMAALRSWRRQLTTTVRWIEPDSRSPRDQKEDLRIMLNSKQELLIVDLATRKPLPRIPRISVYARDVQAQLSRAIRSIVLSRTIRSLTMYRSLPVARLEPSMSVPSSPVPRDWFGIRMFNKDRSYRTLEDAAVARFQLFHGEMFTYVLSNYSEMPVWVYMLSLNASWTVGTLLWNVCIPPGAKWERTGGSGSERTGDLSMSIPRKLNDDDPDVIEDTMVVIACFGEQFGGHGRGGGGMIGVTTPEEWLKNIYVPPVLVEDGSEGKDNNEVQQVPVWLPFIPPPNWQIRHFTIRTVPREVRRSSDESERGGGF</sequence>
<reference evidence="6" key="1">
    <citation type="journal article" date="2023" name="Mol. Phylogenet. Evol.">
        <title>Genome-scale phylogeny and comparative genomics of the fungal order Sordariales.</title>
        <authorList>
            <person name="Hensen N."/>
            <person name="Bonometti L."/>
            <person name="Westerberg I."/>
            <person name="Brannstrom I.O."/>
            <person name="Guillou S."/>
            <person name="Cros-Aarteil S."/>
            <person name="Calhoun S."/>
            <person name="Haridas S."/>
            <person name="Kuo A."/>
            <person name="Mondo S."/>
            <person name="Pangilinan J."/>
            <person name="Riley R."/>
            <person name="LaButti K."/>
            <person name="Andreopoulos B."/>
            <person name="Lipzen A."/>
            <person name="Chen C."/>
            <person name="Yan M."/>
            <person name="Daum C."/>
            <person name="Ng V."/>
            <person name="Clum A."/>
            <person name="Steindorff A."/>
            <person name="Ohm R.A."/>
            <person name="Martin F."/>
            <person name="Silar P."/>
            <person name="Natvig D.O."/>
            <person name="Lalanne C."/>
            <person name="Gautier V."/>
            <person name="Ament-Velasquez S.L."/>
            <person name="Kruys A."/>
            <person name="Hutchinson M.I."/>
            <person name="Powell A.J."/>
            <person name="Barry K."/>
            <person name="Miller A.N."/>
            <person name="Grigoriev I.V."/>
            <person name="Debuchy R."/>
            <person name="Gladieux P."/>
            <person name="Hiltunen Thoren M."/>
            <person name="Johannesson H."/>
        </authorList>
    </citation>
    <scope>NUCLEOTIDE SEQUENCE</scope>
    <source>
        <strain evidence="6">PSN324</strain>
    </source>
</reference>
<proteinExistence type="predicted"/>
<dbReference type="Pfam" id="PF17100">
    <property type="entry name" value="NACHT_N"/>
    <property type="match status" value="1"/>
</dbReference>
<gene>
    <name evidence="6" type="ORF">QBC42DRAFT_190347</name>
</gene>
<keyword evidence="7" id="KW-1185">Reference proteome</keyword>
<organism evidence="6 7">
    <name type="scientific">Cladorrhinum samala</name>
    <dbReference type="NCBI Taxonomy" id="585594"/>
    <lineage>
        <taxon>Eukaryota</taxon>
        <taxon>Fungi</taxon>
        <taxon>Dikarya</taxon>
        <taxon>Ascomycota</taxon>
        <taxon>Pezizomycotina</taxon>
        <taxon>Sordariomycetes</taxon>
        <taxon>Sordariomycetidae</taxon>
        <taxon>Sordariales</taxon>
        <taxon>Podosporaceae</taxon>
        <taxon>Cladorrhinum</taxon>
    </lineage>
</organism>
<feature type="domain" description="Nephrocystin 3-like N-terminal" evidence="5">
    <location>
        <begin position="305"/>
        <end position="468"/>
    </location>
</feature>
<dbReference type="PANTHER" id="PTHR10039:SF14">
    <property type="entry name" value="NACHT DOMAIN-CONTAINING PROTEIN"/>
    <property type="match status" value="1"/>
</dbReference>
<accession>A0AAV9HAZ5</accession>
<dbReference type="Proteomes" id="UP001321749">
    <property type="component" value="Unassembled WGS sequence"/>
</dbReference>
<evidence type="ECO:0000259" key="5">
    <source>
        <dbReference type="Pfam" id="PF24883"/>
    </source>
</evidence>
<feature type="domain" description="NWD NACHT-NTPase N-terminal" evidence="3">
    <location>
        <begin position="83"/>
        <end position="247"/>
    </location>
</feature>
<name>A0AAV9HAZ5_9PEZI</name>
<dbReference type="AlphaFoldDB" id="A0AAV9HAZ5"/>
<reference evidence="6" key="2">
    <citation type="submission" date="2023-06" db="EMBL/GenBank/DDBJ databases">
        <authorList>
            <consortium name="Lawrence Berkeley National Laboratory"/>
            <person name="Mondo S.J."/>
            <person name="Hensen N."/>
            <person name="Bonometti L."/>
            <person name="Westerberg I."/>
            <person name="Brannstrom I.O."/>
            <person name="Guillou S."/>
            <person name="Cros-Aarteil S."/>
            <person name="Calhoun S."/>
            <person name="Haridas S."/>
            <person name="Kuo A."/>
            <person name="Pangilinan J."/>
            <person name="Riley R."/>
            <person name="Labutti K."/>
            <person name="Andreopoulos B."/>
            <person name="Lipzen A."/>
            <person name="Chen C."/>
            <person name="Yanf M."/>
            <person name="Daum C."/>
            <person name="Ng V."/>
            <person name="Clum A."/>
            <person name="Steindorff A."/>
            <person name="Ohm R."/>
            <person name="Martin F."/>
            <person name="Silar P."/>
            <person name="Natvig D."/>
            <person name="Lalanne C."/>
            <person name="Gautier V."/>
            <person name="Ament-Velasquez S.L."/>
            <person name="Kruys A."/>
            <person name="Hutchinson M.I."/>
            <person name="Powell A.J."/>
            <person name="Barry K."/>
            <person name="Miller A.N."/>
            <person name="Grigoriev I.V."/>
            <person name="Debuchy R."/>
            <person name="Gladieux P."/>
            <person name="Thoren M.H."/>
            <person name="Johannesson H."/>
        </authorList>
    </citation>
    <scope>NUCLEOTIDE SEQUENCE</scope>
    <source>
        <strain evidence="6">PSN324</strain>
    </source>
</reference>
<dbReference type="EMBL" id="MU865174">
    <property type="protein sequence ID" value="KAK4456718.1"/>
    <property type="molecule type" value="Genomic_DNA"/>
</dbReference>
<dbReference type="Gene3D" id="3.40.50.300">
    <property type="entry name" value="P-loop containing nucleotide triphosphate hydrolases"/>
    <property type="match status" value="1"/>
</dbReference>
<dbReference type="InterPro" id="IPR031359">
    <property type="entry name" value="NACHT_N"/>
</dbReference>
<dbReference type="InterPro" id="IPR027417">
    <property type="entry name" value="P-loop_NTPase"/>
</dbReference>
<evidence type="ECO:0000259" key="4">
    <source>
        <dbReference type="Pfam" id="PF22939"/>
    </source>
</evidence>
<dbReference type="SUPFAM" id="SSF52540">
    <property type="entry name" value="P-loop containing nucleoside triphosphate hydrolases"/>
    <property type="match status" value="1"/>
</dbReference>
<dbReference type="InterPro" id="IPR056884">
    <property type="entry name" value="NPHP3-like_N"/>
</dbReference>
<evidence type="ECO:0000313" key="7">
    <source>
        <dbReference type="Proteomes" id="UP001321749"/>
    </source>
</evidence>
<evidence type="ECO:0000259" key="3">
    <source>
        <dbReference type="Pfam" id="PF17100"/>
    </source>
</evidence>
<evidence type="ECO:0000313" key="6">
    <source>
        <dbReference type="EMBL" id="KAK4456718.1"/>
    </source>
</evidence>
<feature type="region of interest" description="Disordered" evidence="2">
    <location>
        <begin position="948"/>
        <end position="972"/>
    </location>
</feature>
<comment type="caution">
    <text evidence="6">The sequence shown here is derived from an EMBL/GenBank/DDBJ whole genome shotgun (WGS) entry which is preliminary data.</text>
</comment>
<dbReference type="InterPro" id="IPR054471">
    <property type="entry name" value="GPIID_WHD"/>
</dbReference>
<dbReference type="Pfam" id="PF24883">
    <property type="entry name" value="NPHP3_N"/>
    <property type="match status" value="1"/>
</dbReference>
<protein>
    <recommendedName>
        <fullName evidence="8">NACHT domain-containing protein</fullName>
    </recommendedName>
</protein>
<evidence type="ECO:0000256" key="2">
    <source>
        <dbReference type="SAM" id="MobiDB-lite"/>
    </source>
</evidence>
<dbReference type="PANTHER" id="PTHR10039">
    <property type="entry name" value="AMELOGENIN"/>
    <property type="match status" value="1"/>
</dbReference>
<keyword evidence="1" id="KW-0677">Repeat</keyword>
<dbReference type="Pfam" id="PF22939">
    <property type="entry name" value="WHD_GPIID"/>
    <property type="match status" value="1"/>
</dbReference>
<evidence type="ECO:0008006" key="8">
    <source>
        <dbReference type="Google" id="ProtNLM"/>
    </source>
</evidence>
<evidence type="ECO:0000256" key="1">
    <source>
        <dbReference type="ARBA" id="ARBA00022737"/>
    </source>
</evidence>